<keyword evidence="7" id="KW-1185">Reference proteome</keyword>
<dbReference type="GO" id="GO:0003677">
    <property type="term" value="F:DNA binding"/>
    <property type="evidence" value="ECO:0007669"/>
    <property type="project" value="UniProtKB-UniRule"/>
</dbReference>
<dbReference type="PANTHER" id="PTHR47506:SF3">
    <property type="entry name" value="HTH-TYPE TRANSCRIPTIONAL REGULATOR LMRA"/>
    <property type="match status" value="1"/>
</dbReference>
<evidence type="ECO:0000256" key="3">
    <source>
        <dbReference type="ARBA" id="ARBA00023163"/>
    </source>
</evidence>
<dbReference type="eggNOG" id="COG1309">
    <property type="taxonomic scope" value="Bacteria"/>
</dbReference>
<dbReference type="EMBL" id="JRLV01000018">
    <property type="protein sequence ID" value="KGO79314.1"/>
    <property type="molecule type" value="Genomic_DNA"/>
</dbReference>
<dbReference type="STRING" id="1406840.Q763_13835"/>
<dbReference type="Gene3D" id="1.10.357.10">
    <property type="entry name" value="Tetracycline Repressor, domain 2"/>
    <property type="match status" value="1"/>
</dbReference>
<dbReference type="InterPro" id="IPR001647">
    <property type="entry name" value="HTH_TetR"/>
</dbReference>
<organism evidence="6 7">
    <name type="scientific">Flavobacterium beibuense F44-8</name>
    <dbReference type="NCBI Taxonomy" id="1406840"/>
    <lineage>
        <taxon>Bacteria</taxon>
        <taxon>Pseudomonadati</taxon>
        <taxon>Bacteroidota</taxon>
        <taxon>Flavobacteriia</taxon>
        <taxon>Flavobacteriales</taxon>
        <taxon>Flavobacteriaceae</taxon>
        <taxon>Flavobacterium</taxon>
    </lineage>
</organism>
<evidence type="ECO:0000256" key="2">
    <source>
        <dbReference type="ARBA" id="ARBA00023125"/>
    </source>
</evidence>
<keyword evidence="2 4" id="KW-0238">DNA-binding</keyword>
<dbReference type="SUPFAM" id="SSF46689">
    <property type="entry name" value="Homeodomain-like"/>
    <property type="match status" value="1"/>
</dbReference>
<keyword evidence="3" id="KW-0804">Transcription</keyword>
<dbReference type="Pfam" id="PF16925">
    <property type="entry name" value="TetR_C_13"/>
    <property type="match status" value="1"/>
</dbReference>
<feature type="domain" description="HTH tetR-type" evidence="5">
    <location>
        <begin position="5"/>
        <end position="65"/>
    </location>
</feature>
<proteinExistence type="predicted"/>
<dbReference type="PANTHER" id="PTHR47506">
    <property type="entry name" value="TRANSCRIPTIONAL REGULATORY PROTEIN"/>
    <property type="match status" value="1"/>
</dbReference>
<gene>
    <name evidence="6" type="ORF">Q763_13835</name>
</gene>
<dbReference type="PRINTS" id="PR00455">
    <property type="entry name" value="HTHTETR"/>
</dbReference>
<dbReference type="RefSeq" id="WP_035135235.1">
    <property type="nucleotide sequence ID" value="NZ_JRLV01000018.1"/>
</dbReference>
<comment type="caution">
    <text evidence="6">The sequence shown here is derived from an EMBL/GenBank/DDBJ whole genome shotgun (WGS) entry which is preliminary data.</text>
</comment>
<dbReference type="InterPro" id="IPR036271">
    <property type="entry name" value="Tet_transcr_reg_TetR-rel_C_sf"/>
</dbReference>
<dbReference type="AlphaFoldDB" id="A0A0A2LHD1"/>
<evidence type="ECO:0000259" key="5">
    <source>
        <dbReference type="PROSITE" id="PS50977"/>
    </source>
</evidence>
<feature type="DNA-binding region" description="H-T-H motif" evidence="4">
    <location>
        <begin position="28"/>
        <end position="47"/>
    </location>
</feature>
<dbReference type="Pfam" id="PF00440">
    <property type="entry name" value="TetR_N"/>
    <property type="match status" value="1"/>
</dbReference>
<dbReference type="InterPro" id="IPR011075">
    <property type="entry name" value="TetR_C"/>
</dbReference>
<accession>A0A0A2LHD1</accession>
<evidence type="ECO:0000313" key="6">
    <source>
        <dbReference type="EMBL" id="KGO79314.1"/>
    </source>
</evidence>
<protein>
    <submittedName>
        <fullName evidence="6">Transcriptional regulator</fullName>
    </submittedName>
</protein>
<sequence length="196" mass="21785">MSKADRTRQFIIEKTAPIFNRKGYAGTSLSDLTEATGLTKGSIYGNFKNKDEVAVAAFNYNFSLLSDWVEQRINNEPDPIKKLKVYITIFSNFTENPVLRWGCPVLNSATEVDDTHVELRENVVAAIRKWHSSIVSIVNAGKEEGKINPDVDTDAFAWTLLALIEGGVMLVKVTGKINTLNAAMRHAEKIIDEIAI</sequence>
<dbReference type="InterPro" id="IPR009057">
    <property type="entry name" value="Homeodomain-like_sf"/>
</dbReference>
<reference evidence="6 7" key="1">
    <citation type="submission" date="2013-09" db="EMBL/GenBank/DDBJ databases">
        <authorList>
            <person name="Zeng Z."/>
            <person name="Chen C."/>
        </authorList>
    </citation>
    <scope>NUCLEOTIDE SEQUENCE [LARGE SCALE GENOMIC DNA]</scope>
    <source>
        <strain evidence="6 7">F44-8</strain>
    </source>
</reference>
<keyword evidence="1" id="KW-0805">Transcription regulation</keyword>
<dbReference type="PROSITE" id="PS50977">
    <property type="entry name" value="HTH_TETR_2"/>
    <property type="match status" value="1"/>
</dbReference>
<evidence type="ECO:0000256" key="1">
    <source>
        <dbReference type="ARBA" id="ARBA00023015"/>
    </source>
</evidence>
<dbReference type="Proteomes" id="UP000030129">
    <property type="component" value="Unassembled WGS sequence"/>
</dbReference>
<evidence type="ECO:0000256" key="4">
    <source>
        <dbReference type="PROSITE-ProRule" id="PRU00335"/>
    </source>
</evidence>
<name>A0A0A2LHD1_9FLAO</name>
<evidence type="ECO:0000313" key="7">
    <source>
        <dbReference type="Proteomes" id="UP000030129"/>
    </source>
</evidence>
<dbReference type="SUPFAM" id="SSF48498">
    <property type="entry name" value="Tetracyclin repressor-like, C-terminal domain"/>
    <property type="match status" value="1"/>
</dbReference>